<keyword evidence="4" id="KW-1185">Reference proteome</keyword>
<keyword evidence="2" id="KW-0472">Membrane</keyword>
<organism evidence="3 4">
    <name type="scientific">Orchesella dallaii</name>
    <dbReference type="NCBI Taxonomy" id="48710"/>
    <lineage>
        <taxon>Eukaryota</taxon>
        <taxon>Metazoa</taxon>
        <taxon>Ecdysozoa</taxon>
        <taxon>Arthropoda</taxon>
        <taxon>Hexapoda</taxon>
        <taxon>Collembola</taxon>
        <taxon>Entomobryomorpha</taxon>
        <taxon>Entomobryoidea</taxon>
        <taxon>Orchesellidae</taxon>
        <taxon>Orchesellinae</taxon>
        <taxon>Orchesella</taxon>
    </lineage>
</organism>
<keyword evidence="2" id="KW-0812">Transmembrane</keyword>
<accession>A0ABP1Q4K7</accession>
<feature type="transmembrane region" description="Helical" evidence="2">
    <location>
        <begin position="12"/>
        <end position="39"/>
    </location>
</feature>
<feature type="compositionally biased region" description="Basic and acidic residues" evidence="1">
    <location>
        <begin position="160"/>
        <end position="175"/>
    </location>
</feature>
<evidence type="ECO:0008006" key="5">
    <source>
        <dbReference type="Google" id="ProtNLM"/>
    </source>
</evidence>
<name>A0ABP1Q4K7_9HEXA</name>
<dbReference type="PANTHER" id="PTHR36694">
    <property type="entry name" value="PASIFLORA 1, ISOFORM A-RELATED"/>
    <property type="match status" value="1"/>
</dbReference>
<gene>
    <name evidence="3" type="ORF">ODALV1_LOCUS7263</name>
</gene>
<feature type="transmembrane region" description="Helical" evidence="2">
    <location>
        <begin position="92"/>
        <end position="108"/>
    </location>
</feature>
<sequence length="186" mass="20602">MNPCCCMSLQRGTLIFAWIDACLSFLLLILYTMALIGGIMYDPTLDSDGQTITSSGTQVIITCILSIVSCVCQIFLALYLRRAAQTENQKALRLWIIFGIILLLIGAINSAQHLYWTLNLWSFLSATAGITYKTYEIIVVYSFRHEVTTSESSCGNDAESEGRNLHTKEDGADDPHQGNINNCDCV</sequence>
<evidence type="ECO:0000313" key="4">
    <source>
        <dbReference type="Proteomes" id="UP001642540"/>
    </source>
</evidence>
<reference evidence="3 4" key="1">
    <citation type="submission" date="2024-08" db="EMBL/GenBank/DDBJ databases">
        <authorList>
            <person name="Cucini C."/>
            <person name="Frati F."/>
        </authorList>
    </citation>
    <scope>NUCLEOTIDE SEQUENCE [LARGE SCALE GENOMIC DNA]</scope>
</reference>
<keyword evidence="2" id="KW-1133">Transmembrane helix</keyword>
<evidence type="ECO:0000256" key="1">
    <source>
        <dbReference type="SAM" id="MobiDB-lite"/>
    </source>
</evidence>
<protein>
    <recommendedName>
        <fullName evidence="5">Transmembrane protein</fullName>
    </recommendedName>
</protein>
<dbReference type="Proteomes" id="UP001642540">
    <property type="component" value="Unassembled WGS sequence"/>
</dbReference>
<comment type="caution">
    <text evidence="3">The sequence shown here is derived from an EMBL/GenBank/DDBJ whole genome shotgun (WGS) entry which is preliminary data.</text>
</comment>
<dbReference type="PANTHER" id="PTHR36694:SF11">
    <property type="entry name" value="LP21121P-RELATED"/>
    <property type="match status" value="1"/>
</dbReference>
<feature type="region of interest" description="Disordered" evidence="1">
    <location>
        <begin position="151"/>
        <end position="175"/>
    </location>
</feature>
<dbReference type="EMBL" id="CAXLJM020000023">
    <property type="protein sequence ID" value="CAL8089107.1"/>
    <property type="molecule type" value="Genomic_DNA"/>
</dbReference>
<feature type="transmembrane region" description="Helical" evidence="2">
    <location>
        <begin position="59"/>
        <end position="80"/>
    </location>
</feature>
<proteinExistence type="predicted"/>
<feature type="transmembrane region" description="Helical" evidence="2">
    <location>
        <begin position="114"/>
        <end position="135"/>
    </location>
</feature>
<evidence type="ECO:0000256" key="2">
    <source>
        <dbReference type="SAM" id="Phobius"/>
    </source>
</evidence>
<evidence type="ECO:0000313" key="3">
    <source>
        <dbReference type="EMBL" id="CAL8089107.1"/>
    </source>
</evidence>